<dbReference type="Proteomes" id="UP000182841">
    <property type="component" value="Unassembled WGS sequence"/>
</dbReference>
<dbReference type="OrthoDB" id="9968761at2"/>
<proteinExistence type="predicted"/>
<name>A0A1H9QSB8_9ACTN</name>
<dbReference type="RefSeq" id="WP_074999365.1">
    <property type="nucleotide sequence ID" value="NZ_FOGO01000003.1"/>
</dbReference>
<reference evidence="2" key="1">
    <citation type="submission" date="2016-10" db="EMBL/GenBank/DDBJ databases">
        <authorList>
            <person name="Varghese N."/>
            <person name="Submissions S."/>
        </authorList>
    </citation>
    <scope>NUCLEOTIDE SEQUENCE [LARGE SCALE GENOMIC DNA]</scope>
    <source>
        <strain evidence="2">CGMCC 4.6825</strain>
    </source>
</reference>
<dbReference type="EMBL" id="FOGO01000003">
    <property type="protein sequence ID" value="SER63135.1"/>
    <property type="molecule type" value="Genomic_DNA"/>
</dbReference>
<gene>
    <name evidence="1" type="ORF">SAMN05421870_10373</name>
</gene>
<dbReference type="AlphaFoldDB" id="A0A1H9QSB8"/>
<keyword evidence="2" id="KW-1185">Reference proteome</keyword>
<evidence type="ECO:0000313" key="1">
    <source>
        <dbReference type="EMBL" id="SER63135.1"/>
    </source>
</evidence>
<accession>A0A1H9QSB8</accession>
<organism evidence="1 2">
    <name type="scientific">Streptomyces qinglanensis</name>
    <dbReference type="NCBI Taxonomy" id="943816"/>
    <lineage>
        <taxon>Bacteria</taxon>
        <taxon>Bacillati</taxon>
        <taxon>Actinomycetota</taxon>
        <taxon>Actinomycetes</taxon>
        <taxon>Kitasatosporales</taxon>
        <taxon>Streptomycetaceae</taxon>
        <taxon>Streptomyces</taxon>
    </lineage>
</organism>
<protein>
    <submittedName>
        <fullName evidence="1">Uncharacterized protein</fullName>
    </submittedName>
</protein>
<evidence type="ECO:0000313" key="2">
    <source>
        <dbReference type="Proteomes" id="UP000182841"/>
    </source>
</evidence>
<sequence length="65" mass="6796">MSTTEQNADLAVRMAAVAGTGRDPLSVSVATGEVRSVTDRVERLRATHPSASRGSCLSGYSTWGD</sequence>